<dbReference type="SUPFAM" id="SSF50199">
    <property type="entry name" value="Staphylococcal nuclease"/>
    <property type="match status" value="1"/>
</dbReference>
<feature type="non-terminal residue" evidence="1">
    <location>
        <position position="1"/>
    </location>
</feature>
<dbReference type="Proteomes" id="UP000529965">
    <property type="component" value="Unassembled WGS sequence"/>
</dbReference>
<evidence type="ECO:0000313" key="1">
    <source>
        <dbReference type="EMBL" id="NWY74577.1"/>
    </source>
</evidence>
<protein>
    <submittedName>
        <fullName evidence="1">CC033 protein</fullName>
    </submittedName>
</protein>
<name>A0A7K7GXY5_ERIRU</name>
<evidence type="ECO:0000313" key="2">
    <source>
        <dbReference type="Proteomes" id="UP000529965"/>
    </source>
</evidence>
<dbReference type="PANTHER" id="PTHR28434">
    <property type="entry name" value="PROTEIN C3ORF33"/>
    <property type="match status" value="1"/>
</dbReference>
<proteinExistence type="predicted"/>
<dbReference type="GO" id="GO:0005615">
    <property type="term" value="C:extracellular space"/>
    <property type="evidence" value="ECO:0007669"/>
    <property type="project" value="TreeGrafter"/>
</dbReference>
<dbReference type="PANTHER" id="PTHR28434:SF1">
    <property type="entry name" value="PROTEIN C3ORF33"/>
    <property type="match status" value="1"/>
</dbReference>
<dbReference type="Gene3D" id="2.40.50.90">
    <property type="match status" value="1"/>
</dbReference>
<keyword evidence="2" id="KW-1185">Reference proteome</keyword>
<dbReference type="InterPro" id="IPR035437">
    <property type="entry name" value="SNase_OB-fold_sf"/>
</dbReference>
<organism evidence="1 2">
    <name type="scientific">Erithacus rubecula</name>
    <name type="common">European robin</name>
    <dbReference type="NCBI Taxonomy" id="37610"/>
    <lineage>
        <taxon>Eukaryota</taxon>
        <taxon>Metazoa</taxon>
        <taxon>Chordata</taxon>
        <taxon>Craniata</taxon>
        <taxon>Vertebrata</taxon>
        <taxon>Euteleostomi</taxon>
        <taxon>Archelosauria</taxon>
        <taxon>Archosauria</taxon>
        <taxon>Dinosauria</taxon>
        <taxon>Saurischia</taxon>
        <taxon>Theropoda</taxon>
        <taxon>Coelurosauria</taxon>
        <taxon>Aves</taxon>
        <taxon>Neognathae</taxon>
        <taxon>Neoaves</taxon>
        <taxon>Telluraves</taxon>
        <taxon>Australaves</taxon>
        <taxon>Passeriformes</taxon>
        <taxon>Turdidae</taxon>
        <taxon>Erithacus</taxon>
    </lineage>
</organism>
<feature type="non-terminal residue" evidence="1">
    <location>
        <position position="194"/>
    </location>
</feature>
<dbReference type="InterPro" id="IPR042421">
    <property type="entry name" value="C3orf33-like"/>
</dbReference>
<accession>A0A7K7GXY5</accession>
<gene>
    <name evidence="1" type="ORF">ERIRUB_R11381</name>
</gene>
<reference evidence="1 2" key="1">
    <citation type="submission" date="2019-09" db="EMBL/GenBank/DDBJ databases">
        <title>Bird 10,000 Genomes (B10K) Project - Family phase.</title>
        <authorList>
            <person name="Zhang G."/>
        </authorList>
    </citation>
    <scope>NUCLEOTIDE SEQUENCE [LARGE SCALE GENOMIC DNA]</scope>
    <source>
        <strain evidence="1">OUT-0015</strain>
        <tissue evidence="1">Blood</tissue>
    </source>
</reference>
<comment type="caution">
    <text evidence="1">The sequence shown here is derived from an EMBL/GenBank/DDBJ whole genome shotgun (WGS) entry which is preliminary data.</text>
</comment>
<sequence>TTKFVSPLEIPVEFIEKNVKLRGKLHHITEEGLEVEHIPISIPFFTAIQRKWQPEGLLLIRLAGVELAPGATAWLQRELLPKQPLWFQLLARDSSALDCLVLLHKGGLLSTCLNEELLRQGLARAAQIEGLPHHSPLYWKLHKRFLRAELKAVKQHRGIWKEQSCSETLPERRGSNQFLQRLKELVSSVRSSAE</sequence>
<dbReference type="AlphaFoldDB" id="A0A7K7GXY5"/>
<dbReference type="EMBL" id="VZSK01002318">
    <property type="protein sequence ID" value="NWY74577.1"/>
    <property type="molecule type" value="Genomic_DNA"/>
</dbReference>